<organism evidence="1 2">
    <name type="scientific">Verticillium longisporum</name>
    <name type="common">Verticillium dahliae var. longisporum</name>
    <dbReference type="NCBI Taxonomy" id="100787"/>
    <lineage>
        <taxon>Eukaryota</taxon>
        <taxon>Fungi</taxon>
        <taxon>Dikarya</taxon>
        <taxon>Ascomycota</taxon>
        <taxon>Pezizomycotina</taxon>
        <taxon>Sordariomycetes</taxon>
        <taxon>Hypocreomycetidae</taxon>
        <taxon>Glomerellales</taxon>
        <taxon>Plectosphaerellaceae</taxon>
        <taxon>Verticillium</taxon>
    </lineage>
</organism>
<protein>
    <submittedName>
        <fullName evidence="1">Uncharacterized protein</fullName>
    </submittedName>
</protein>
<dbReference type="Proteomes" id="UP000045706">
    <property type="component" value="Unassembled WGS sequence"/>
</dbReference>
<name>A0A0G4MUV5_VERLO</name>
<gene>
    <name evidence="1" type="ORF">BN1723_018666</name>
</gene>
<dbReference type="EMBL" id="CVQI01030935">
    <property type="protein sequence ID" value="CRK37972.1"/>
    <property type="molecule type" value="Genomic_DNA"/>
</dbReference>
<reference evidence="2" key="1">
    <citation type="submission" date="2015-05" db="EMBL/GenBank/DDBJ databases">
        <authorList>
            <person name="Fogelqvist Johan"/>
        </authorList>
    </citation>
    <scope>NUCLEOTIDE SEQUENCE [LARGE SCALE GENOMIC DNA]</scope>
</reference>
<feature type="non-terminal residue" evidence="1">
    <location>
        <position position="11"/>
    </location>
</feature>
<proteinExistence type="predicted"/>
<evidence type="ECO:0000313" key="2">
    <source>
        <dbReference type="Proteomes" id="UP000045706"/>
    </source>
</evidence>
<sequence length="11" mass="1316">MPSEQGHRLYV</sequence>
<evidence type="ECO:0000313" key="1">
    <source>
        <dbReference type="EMBL" id="CRK37972.1"/>
    </source>
</evidence>
<accession>A0A0G4MUV5</accession>